<accession>A0ABM8VJE7</accession>
<keyword evidence="1" id="KW-0732">Signal</keyword>
<name>A0ABM8VJE7_9BACL</name>
<organism evidence="2 3">
    <name type="scientific">Paenibacillus allorhizosphaerae</name>
    <dbReference type="NCBI Taxonomy" id="2849866"/>
    <lineage>
        <taxon>Bacteria</taxon>
        <taxon>Bacillati</taxon>
        <taxon>Bacillota</taxon>
        <taxon>Bacilli</taxon>
        <taxon>Bacillales</taxon>
        <taxon>Paenibacillaceae</taxon>
        <taxon>Paenibacillus</taxon>
    </lineage>
</organism>
<evidence type="ECO:0000313" key="3">
    <source>
        <dbReference type="Proteomes" id="UP000730618"/>
    </source>
</evidence>
<reference evidence="2 3" key="1">
    <citation type="submission" date="2021-06" db="EMBL/GenBank/DDBJ databases">
        <authorList>
            <person name="Criscuolo A."/>
        </authorList>
    </citation>
    <scope>NUCLEOTIDE SEQUENCE [LARGE SCALE GENOMIC DNA]</scope>
    <source>
        <strain evidence="3">CIP 111802</strain>
    </source>
</reference>
<dbReference type="Proteomes" id="UP000730618">
    <property type="component" value="Unassembled WGS sequence"/>
</dbReference>
<feature type="chain" id="PRO_5046062740" description="OB domain-containing protein" evidence="1">
    <location>
        <begin position="24"/>
        <end position="266"/>
    </location>
</feature>
<sequence>MTLFNRKNIARLLLFAAAMTTIAVTTNIPNVVAQNGSDPMTKNRLNISVLGKHTNIVKEAPDAYRLPGSSFQSPEVSILEAKDLRGEKVAVRGVVVTDPVIWKNRDGKLSVHIEDDTGGMHVLMLPKTAVKKGDSVRITGTVAEYEGLIEIRPESENIQTGSDGQAPEPRAIHAEDLLAAHKAMPYIGRLVKVKAQIQHIPDKPQAGAYDIPILVGENTALTLYVREDLADLSQIREKTWYEITGILSQYHGYRIIPALGTDIQQL</sequence>
<evidence type="ECO:0000313" key="2">
    <source>
        <dbReference type="EMBL" id="CAG7645224.1"/>
    </source>
</evidence>
<dbReference type="RefSeq" id="WP_218099770.1">
    <property type="nucleotide sequence ID" value="NZ_CAJVCE010000009.1"/>
</dbReference>
<evidence type="ECO:0000256" key="1">
    <source>
        <dbReference type="SAM" id="SignalP"/>
    </source>
</evidence>
<comment type="caution">
    <text evidence="2">The sequence shown here is derived from an EMBL/GenBank/DDBJ whole genome shotgun (WGS) entry which is preliminary data.</text>
</comment>
<dbReference type="EMBL" id="CAJVCE010000009">
    <property type="protein sequence ID" value="CAG7645224.1"/>
    <property type="molecule type" value="Genomic_DNA"/>
</dbReference>
<evidence type="ECO:0008006" key="4">
    <source>
        <dbReference type="Google" id="ProtNLM"/>
    </source>
</evidence>
<proteinExistence type="predicted"/>
<feature type="signal peptide" evidence="1">
    <location>
        <begin position="1"/>
        <end position="23"/>
    </location>
</feature>
<protein>
    <recommendedName>
        <fullName evidence="4">OB domain-containing protein</fullName>
    </recommendedName>
</protein>
<keyword evidence="3" id="KW-1185">Reference proteome</keyword>
<gene>
    <name evidence="2" type="ORF">PAECIP111802_03460</name>
</gene>